<keyword evidence="1" id="KW-0472">Membrane</keyword>
<protein>
    <submittedName>
        <fullName evidence="2">Uncharacterized protein</fullName>
    </submittedName>
</protein>
<sequence length="45" mass="4694">MNNSITGVMISSLKKRILQRGVASTVTVVITGYATTRILGATGNV</sequence>
<keyword evidence="1" id="KW-1133">Transmembrane helix</keyword>
<evidence type="ECO:0000256" key="1">
    <source>
        <dbReference type="SAM" id="Phobius"/>
    </source>
</evidence>
<keyword evidence="3" id="KW-1185">Reference proteome</keyword>
<reference evidence="2 3" key="1">
    <citation type="submission" date="2022-05" db="EMBL/GenBank/DDBJ databases">
        <title>Genome Sequencing of Bee-Associated Microbes.</title>
        <authorList>
            <person name="Dunlap C."/>
        </authorList>
    </citation>
    <scope>NUCLEOTIDE SEQUENCE [LARGE SCALE GENOMIC DNA]</scope>
    <source>
        <strain evidence="2 3">NRRL NRS-750</strain>
    </source>
</reference>
<evidence type="ECO:0000313" key="2">
    <source>
        <dbReference type="EMBL" id="MCY9532647.1"/>
    </source>
</evidence>
<accession>A0ABT4EG33</accession>
<comment type="caution">
    <text evidence="2">The sequence shown here is derived from an EMBL/GenBank/DDBJ whole genome shotgun (WGS) entry which is preliminary data.</text>
</comment>
<gene>
    <name evidence="2" type="ORF">M5X04_25400</name>
</gene>
<dbReference type="RefSeq" id="WP_155987322.1">
    <property type="nucleotide sequence ID" value="NZ_JAMDLY010000021.1"/>
</dbReference>
<organism evidence="2 3">
    <name type="scientific">Paenibacillus alvei</name>
    <name type="common">Bacillus alvei</name>
    <dbReference type="NCBI Taxonomy" id="44250"/>
    <lineage>
        <taxon>Bacteria</taxon>
        <taxon>Bacillati</taxon>
        <taxon>Bacillota</taxon>
        <taxon>Bacilli</taxon>
        <taxon>Bacillales</taxon>
        <taxon>Paenibacillaceae</taxon>
        <taxon>Paenibacillus</taxon>
    </lineage>
</organism>
<proteinExistence type="predicted"/>
<feature type="transmembrane region" description="Helical" evidence="1">
    <location>
        <begin position="21"/>
        <end position="40"/>
    </location>
</feature>
<dbReference type="Proteomes" id="UP001527090">
    <property type="component" value="Unassembled WGS sequence"/>
</dbReference>
<evidence type="ECO:0000313" key="3">
    <source>
        <dbReference type="Proteomes" id="UP001527090"/>
    </source>
</evidence>
<name>A0ABT4EG33_PAEAL</name>
<dbReference type="EMBL" id="JAMDLY010000021">
    <property type="protein sequence ID" value="MCY9532647.1"/>
    <property type="molecule type" value="Genomic_DNA"/>
</dbReference>
<keyword evidence="1" id="KW-0812">Transmembrane</keyword>